<dbReference type="Pfam" id="PF01105">
    <property type="entry name" value="EMP24_GP25L"/>
    <property type="match status" value="1"/>
</dbReference>
<evidence type="ECO:0000313" key="13">
    <source>
        <dbReference type="Proteomes" id="UP001209878"/>
    </source>
</evidence>
<reference evidence="12" key="1">
    <citation type="journal article" date="2023" name="Mol. Biol. Evol.">
        <title>Third-Generation Sequencing Reveals the Adaptive Role of the Epigenome in Three Deep-Sea Polychaetes.</title>
        <authorList>
            <person name="Perez M."/>
            <person name="Aroh O."/>
            <person name="Sun Y."/>
            <person name="Lan Y."/>
            <person name="Juniper S.K."/>
            <person name="Young C.R."/>
            <person name="Angers B."/>
            <person name="Qian P.Y."/>
        </authorList>
    </citation>
    <scope>NUCLEOTIDE SEQUENCE</scope>
    <source>
        <strain evidence="12">R07B-5</strain>
    </source>
</reference>
<evidence type="ECO:0000256" key="4">
    <source>
        <dbReference type="ARBA" id="ARBA00022729"/>
    </source>
</evidence>
<feature type="transmembrane region" description="Helical" evidence="9">
    <location>
        <begin position="174"/>
        <end position="194"/>
    </location>
</feature>
<evidence type="ECO:0000256" key="8">
    <source>
        <dbReference type="RuleBase" id="RU003827"/>
    </source>
</evidence>
<feature type="domain" description="GOLD" evidence="11">
    <location>
        <begin position="32"/>
        <end position="114"/>
    </location>
</feature>
<evidence type="ECO:0000256" key="5">
    <source>
        <dbReference type="ARBA" id="ARBA00022989"/>
    </source>
</evidence>
<dbReference type="SUPFAM" id="SSF101576">
    <property type="entry name" value="Supernatant protein factor (SPF), C-terminal domain"/>
    <property type="match status" value="1"/>
</dbReference>
<feature type="chain" id="PRO_5042087968" description="GOLD domain-containing protein" evidence="10">
    <location>
        <begin position="21"/>
        <end position="209"/>
    </location>
</feature>
<comment type="subcellular location">
    <subcellularLocation>
        <location evidence="7">Endomembrane system</location>
        <topology evidence="7">Single-pass membrane protein</topology>
    </subcellularLocation>
    <subcellularLocation>
        <location evidence="1 8">Membrane</location>
        <topology evidence="1 8">Single-pass type I membrane protein</topology>
    </subcellularLocation>
</comment>
<keyword evidence="3 8" id="KW-0812">Transmembrane</keyword>
<evidence type="ECO:0000256" key="6">
    <source>
        <dbReference type="ARBA" id="ARBA00023136"/>
    </source>
</evidence>
<dbReference type="Proteomes" id="UP001209878">
    <property type="component" value="Unassembled WGS sequence"/>
</dbReference>
<evidence type="ECO:0000256" key="7">
    <source>
        <dbReference type="ARBA" id="ARBA00037847"/>
    </source>
</evidence>
<evidence type="ECO:0000256" key="2">
    <source>
        <dbReference type="ARBA" id="ARBA00007104"/>
    </source>
</evidence>
<keyword evidence="6 9" id="KW-0472">Membrane</keyword>
<evidence type="ECO:0000256" key="9">
    <source>
        <dbReference type="SAM" id="Phobius"/>
    </source>
</evidence>
<evidence type="ECO:0000256" key="1">
    <source>
        <dbReference type="ARBA" id="ARBA00004479"/>
    </source>
</evidence>
<comment type="caution">
    <text evidence="12">The sequence shown here is derived from an EMBL/GenBank/DDBJ whole genome shotgun (WGS) entry which is preliminary data.</text>
</comment>
<dbReference type="InterPro" id="IPR036598">
    <property type="entry name" value="GOLD_dom_sf"/>
</dbReference>
<gene>
    <name evidence="12" type="ORF">NP493_414g00063</name>
</gene>
<evidence type="ECO:0000259" key="11">
    <source>
        <dbReference type="PROSITE" id="PS50866"/>
    </source>
</evidence>
<proteinExistence type="inferred from homology"/>
<dbReference type="PROSITE" id="PS50866">
    <property type="entry name" value="GOLD"/>
    <property type="match status" value="1"/>
</dbReference>
<evidence type="ECO:0000256" key="3">
    <source>
        <dbReference type="ARBA" id="ARBA00022692"/>
    </source>
</evidence>
<evidence type="ECO:0000256" key="10">
    <source>
        <dbReference type="SAM" id="SignalP"/>
    </source>
</evidence>
<dbReference type="PANTHER" id="PTHR22811">
    <property type="entry name" value="TRANSMEMBRANE EMP24 DOMAIN-CONTAINING PROTEIN"/>
    <property type="match status" value="1"/>
</dbReference>
<sequence length="209" mass="24055">MNQLCYIFVICTVCCGIVLAGEMTFELPDSVKQCFHEHIEKGVKCTLEYQVITGGNYDIDVEIIGVNGQQLHKDSRKQYDSYTWTTEVTGEYKFCFSNEFSTFTHKTVYFDFQVGDEKPLHGDGKMEMPMTQMETSAQLIHNELKIIIDYQTHHRLREAQGRVFAEDLNERVQYWSVGQAVIILLVGIGQVMVLRSFFTDKRPIVVSNT</sequence>
<comment type="similarity">
    <text evidence="2 8">Belongs to the EMP24/GP25L family.</text>
</comment>
<keyword evidence="4 10" id="KW-0732">Signal</keyword>
<feature type="signal peptide" evidence="10">
    <location>
        <begin position="1"/>
        <end position="20"/>
    </location>
</feature>
<dbReference type="GO" id="GO:0016020">
    <property type="term" value="C:membrane"/>
    <property type="evidence" value="ECO:0007669"/>
    <property type="project" value="UniProtKB-SubCell"/>
</dbReference>
<keyword evidence="5 9" id="KW-1133">Transmembrane helix</keyword>
<dbReference type="AlphaFoldDB" id="A0AAD9L0J5"/>
<dbReference type="GO" id="GO:0012505">
    <property type="term" value="C:endomembrane system"/>
    <property type="evidence" value="ECO:0007669"/>
    <property type="project" value="UniProtKB-SubCell"/>
</dbReference>
<organism evidence="12 13">
    <name type="scientific">Ridgeia piscesae</name>
    <name type="common">Tubeworm</name>
    <dbReference type="NCBI Taxonomy" id="27915"/>
    <lineage>
        <taxon>Eukaryota</taxon>
        <taxon>Metazoa</taxon>
        <taxon>Spiralia</taxon>
        <taxon>Lophotrochozoa</taxon>
        <taxon>Annelida</taxon>
        <taxon>Polychaeta</taxon>
        <taxon>Sedentaria</taxon>
        <taxon>Canalipalpata</taxon>
        <taxon>Sabellida</taxon>
        <taxon>Siboglinidae</taxon>
        <taxon>Ridgeia</taxon>
    </lineage>
</organism>
<dbReference type="SMART" id="SM01190">
    <property type="entry name" value="EMP24_GP25L"/>
    <property type="match status" value="1"/>
</dbReference>
<dbReference type="InterPro" id="IPR009038">
    <property type="entry name" value="GOLD_dom"/>
</dbReference>
<dbReference type="InterPro" id="IPR015720">
    <property type="entry name" value="Emp24-like"/>
</dbReference>
<accession>A0AAD9L0J5</accession>
<name>A0AAD9L0J5_RIDPI</name>
<dbReference type="EMBL" id="JAODUO010000414">
    <property type="protein sequence ID" value="KAK2181032.1"/>
    <property type="molecule type" value="Genomic_DNA"/>
</dbReference>
<protein>
    <recommendedName>
        <fullName evidence="11">GOLD domain-containing protein</fullName>
    </recommendedName>
</protein>
<evidence type="ECO:0000313" key="12">
    <source>
        <dbReference type="EMBL" id="KAK2181032.1"/>
    </source>
</evidence>
<keyword evidence="13" id="KW-1185">Reference proteome</keyword>